<evidence type="ECO:0000259" key="22">
    <source>
        <dbReference type="PROSITE" id="PS50089"/>
    </source>
</evidence>
<keyword evidence="8" id="KW-0732">Signal</keyword>
<keyword evidence="5" id="KW-0808">Transferase</keyword>
<accession>A0AAD5WWM3</accession>
<evidence type="ECO:0000256" key="1">
    <source>
        <dbReference type="ARBA" id="ARBA00000900"/>
    </source>
</evidence>
<comment type="function">
    <text evidence="14">Catalytic component of the DSC E3 ubiquitin ligase complex which is required for the srbA transcriptional activator proteolytic cleavage to release the soluble transcription factor from the membrane in low oxygen or sterol conditions. Required for growth during hypoxia and triazole drug susceptibility, as well as for virulence in a murine model of invasive pulmonary aspergillosis (IPA).</text>
</comment>
<evidence type="ECO:0000256" key="13">
    <source>
        <dbReference type="ARBA" id="ARBA00023136"/>
    </source>
</evidence>
<dbReference type="SUPFAM" id="SSF57850">
    <property type="entry name" value="RING/U-box"/>
    <property type="match status" value="1"/>
</dbReference>
<evidence type="ECO:0000256" key="5">
    <source>
        <dbReference type="ARBA" id="ARBA00022679"/>
    </source>
</evidence>
<comment type="catalytic activity">
    <reaction evidence="1">
        <text>S-ubiquitinyl-[E2 ubiquitin-conjugating enzyme]-L-cysteine + [acceptor protein]-L-lysine = [E2 ubiquitin-conjugating enzyme]-L-cysteine + N(6)-ubiquitinyl-[acceptor protein]-L-lysine.</text>
        <dbReference type="EC" id="2.3.2.27"/>
    </reaction>
</comment>
<evidence type="ECO:0000256" key="20">
    <source>
        <dbReference type="SAM" id="MobiDB-lite"/>
    </source>
</evidence>
<keyword evidence="24" id="KW-1185">Reference proteome</keyword>
<feature type="transmembrane region" description="Helical" evidence="21">
    <location>
        <begin position="12"/>
        <end position="29"/>
    </location>
</feature>
<feature type="compositionally biased region" description="Polar residues" evidence="20">
    <location>
        <begin position="569"/>
        <end position="590"/>
    </location>
</feature>
<evidence type="ECO:0000256" key="4">
    <source>
        <dbReference type="ARBA" id="ARBA00012483"/>
    </source>
</evidence>
<organism evidence="23 24">
    <name type="scientific">Zalerion maritima</name>
    <dbReference type="NCBI Taxonomy" id="339359"/>
    <lineage>
        <taxon>Eukaryota</taxon>
        <taxon>Fungi</taxon>
        <taxon>Dikarya</taxon>
        <taxon>Ascomycota</taxon>
        <taxon>Pezizomycotina</taxon>
        <taxon>Sordariomycetes</taxon>
        <taxon>Lulworthiomycetidae</taxon>
        <taxon>Lulworthiales</taxon>
        <taxon>Lulworthiaceae</taxon>
        <taxon>Zalerion</taxon>
    </lineage>
</organism>
<sequence>MPQQQPAPNAQGRAFLFYLIVIFWLLTGPDSSGYVTDPDAHASRRERQDTALGILNSSSWGDFTPRLEGAGNTTSRKYLNITGFHEEDGFAWEDLKRFRDRCQLLSDNAKLVREGEDPGKIAVEPIWQNASGIVRGPWERRDVSAIRFPSDYNLTAIGPGVRWVGGPRREWSRNMTGSQGSLMVKLTDSGPKKEIDLVSPDGEIVPGGKARKIGAMLSLEDSEGSGTTHDIRLQGVHWVREGTILMTTTSPKFAGIFGLPHLAPSAGFFEPAKRLLNQTLWEAVEEHVKDTGDPFLSEYASSAEEDDDSWTALPSCEYIVYLQIHSVRPNTLGVLEVTPGSKGVAAVIEDIEGELEDPTGAPLPRIPPFQISGVMYSPDCATMMETKGPPKSTMSHHLLGFKEPMMYFYINIWFYGIALVLTGQLYLLKKQIQQSFTPSTLGRISFASLLIMGTVDGMTFTSMTALTLSSSRTFLACLATVFPCLVLALMESNFLSDIYKTQEPERRRRFQEQHANDPAPSTDPAPANQASRDTLPLPATTPGPRTPARPPSPPIIVPSDQDVGAAIEENTTNRRANTPARGSTPSNNNAPEYIDTPYSTILSRCILSGTAVIFLSIAASSWWKSVRTAYANLVLFAYLSFWVPQIHRNVMRNCRRALSWRFTIGQSVLRLLPIAYFYLHPTNIILCATDPTSFAVLAGWVWIQLWILGFQDVLGPRFGIPKSWTPEAWDYHPILREDNAESGGLPVGLVDAPGSPGLERVRSGDDKDKDKDKGRQQKTRITAIDCAICCEDIEVPIVKAGEEEDTGLSGVAGVLARRQYMVTPCRHIFHSQCLEGWMRFRLQCPICREELPPM</sequence>
<proteinExistence type="predicted"/>
<feature type="compositionally biased region" description="Pro residues" evidence="20">
    <location>
        <begin position="539"/>
        <end position="556"/>
    </location>
</feature>
<gene>
    <name evidence="23" type="ORF">MKZ38_007039</name>
</gene>
<protein>
    <recommendedName>
        <fullName evidence="16">DSC E3 ubiquitin ligase complex subunit A</fullName>
        <ecNumber evidence="4">2.3.2.27</ecNumber>
    </recommendedName>
    <alternativeName>
        <fullName evidence="17">Defective for SREBP cleavage protein A</fullName>
    </alternativeName>
    <alternativeName>
        <fullName evidence="18">RING-type E3 ubiquitin transferase dscA</fullName>
    </alternativeName>
</protein>
<dbReference type="EC" id="2.3.2.27" evidence="4"/>
<keyword evidence="10" id="KW-0833">Ubl conjugation pathway</keyword>
<dbReference type="SMART" id="SM00184">
    <property type="entry name" value="RING"/>
    <property type="match status" value="1"/>
</dbReference>
<evidence type="ECO:0000256" key="3">
    <source>
        <dbReference type="ARBA" id="ARBA00004906"/>
    </source>
</evidence>
<evidence type="ECO:0000256" key="8">
    <source>
        <dbReference type="ARBA" id="ARBA00022729"/>
    </source>
</evidence>
<evidence type="ECO:0000256" key="19">
    <source>
        <dbReference type="PROSITE-ProRule" id="PRU00175"/>
    </source>
</evidence>
<evidence type="ECO:0000256" key="17">
    <source>
        <dbReference type="ARBA" id="ARBA00077885"/>
    </source>
</evidence>
<dbReference type="InterPro" id="IPR021319">
    <property type="entry name" value="DUF2921"/>
</dbReference>
<feature type="compositionally biased region" description="Basic and acidic residues" evidence="20">
    <location>
        <begin position="759"/>
        <end position="775"/>
    </location>
</feature>
<evidence type="ECO:0000256" key="21">
    <source>
        <dbReference type="SAM" id="Phobius"/>
    </source>
</evidence>
<dbReference type="GO" id="GO:0043161">
    <property type="term" value="P:proteasome-mediated ubiquitin-dependent protein catabolic process"/>
    <property type="evidence" value="ECO:0007669"/>
    <property type="project" value="TreeGrafter"/>
</dbReference>
<dbReference type="GO" id="GO:0061630">
    <property type="term" value="F:ubiquitin protein ligase activity"/>
    <property type="evidence" value="ECO:0007669"/>
    <property type="project" value="UniProtKB-EC"/>
</dbReference>
<dbReference type="Pfam" id="PF12678">
    <property type="entry name" value="zf-rbx1"/>
    <property type="match status" value="1"/>
</dbReference>
<feature type="region of interest" description="Disordered" evidence="20">
    <location>
        <begin position="505"/>
        <end position="592"/>
    </location>
</feature>
<dbReference type="GO" id="GO:0044695">
    <property type="term" value="C:Dsc E3 ubiquitin ligase complex"/>
    <property type="evidence" value="ECO:0007669"/>
    <property type="project" value="TreeGrafter"/>
</dbReference>
<dbReference type="InterPro" id="IPR050731">
    <property type="entry name" value="HRD1_E3_ubiq-ligases"/>
</dbReference>
<feature type="domain" description="RING-type" evidence="22">
    <location>
        <begin position="786"/>
        <end position="848"/>
    </location>
</feature>
<dbReference type="InterPro" id="IPR001841">
    <property type="entry name" value="Znf_RING"/>
</dbReference>
<feature type="compositionally biased region" description="Basic and acidic residues" evidence="20">
    <location>
        <begin position="505"/>
        <end position="515"/>
    </location>
</feature>
<dbReference type="InterPro" id="IPR024766">
    <property type="entry name" value="Znf_RING_H2"/>
</dbReference>
<keyword evidence="6 21" id="KW-0812">Transmembrane</keyword>
<dbReference type="InterPro" id="IPR013083">
    <property type="entry name" value="Znf_RING/FYVE/PHD"/>
</dbReference>
<evidence type="ECO:0000313" key="24">
    <source>
        <dbReference type="Proteomes" id="UP001201980"/>
    </source>
</evidence>
<feature type="transmembrane region" description="Helical" evidence="21">
    <location>
        <begin position="406"/>
        <end position="428"/>
    </location>
</feature>
<evidence type="ECO:0000256" key="12">
    <source>
        <dbReference type="ARBA" id="ARBA00022989"/>
    </source>
</evidence>
<dbReference type="Pfam" id="PF11145">
    <property type="entry name" value="DUF2921"/>
    <property type="match status" value="1"/>
</dbReference>
<name>A0AAD5WWM3_9PEZI</name>
<evidence type="ECO:0000256" key="2">
    <source>
        <dbReference type="ARBA" id="ARBA00004127"/>
    </source>
</evidence>
<comment type="caution">
    <text evidence="23">The sequence shown here is derived from an EMBL/GenBank/DDBJ whole genome shotgun (WGS) entry which is preliminary data.</text>
</comment>
<keyword evidence="7" id="KW-0479">Metal-binding</keyword>
<feature type="region of interest" description="Disordered" evidence="20">
    <location>
        <begin position="750"/>
        <end position="776"/>
    </location>
</feature>
<evidence type="ECO:0000313" key="23">
    <source>
        <dbReference type="EMBL" id="KAJ2904847.1"/>
    </source>
</evidence>
<dbReference type="AlphaFoldDB" id="A0AAD5WWM3"/>
<dbReference type="PROSITE" id="PS50089">
    <property type="entry name" value="ZF_RING_2"/>
    <property type="match status" value="1"/>
</dbReference>
<dbReference type="Proteomes" id="UP001201980">
    <property type="component" value="Unassembled WGS sequence"/>
</dbReference>
<evidence type="ECO:0000256" key="15">
    <source>
        <dbReference type="ARBA" id="ARBA00063126"/>
    </source>
</evidence>
<feature type="transmembrane region" description="Helical" evidence="21">
    <location>
        <begin position="629"/>
        <end position="646"/>
    </location>
</feature>
<feature type="transmembrane region" description="Helical" evidence="21">
    <location>
        <begin position="658"/>
        <end position="679"/>
    </location>
</feature>
<evidence type="ECO:0000256" key="14">
    <source>
        <dbReference type="ARBA" id="ARBA00056116"/>
    </source>
</evidence>
<comment type="subunit">
    <text evidence="15">Component of the DSC E3 ubiquitin ligase complex composed of dscA, dscB, dscC and dscD.</text>
</comment>
<dbReference type="EMBL" id="JAKWBI020000043">
    <property type="protein sequence ID" value="KAJ2904847.1"/>
    <property type="molecule type" value="Genomic_DNA"/>
</dbReference>
<evidence type="ECO:0000256" key="11">
    <source>
        <dbReference type="ARBA" id="ARBA00022833"/>
    </source>
</evidence>
<evidence type="ECO:0000256" key="9">
    <source>
        <dbReference type="ARBA" id="ARBA00022771"/>
    </source>
</evidence>
<dbReference type="PANTHER" id="PTHR22763:SF162">
    <property type="entry name" value="TRANSMEMBRANE E3 UBIQUITIN-PROTEIN LIGASE 1"/>
    <property type="match status" value="1"/>
</dbReference>
<keyword evidence="13 21" id="KW-0472">Membrane</keyword>
<evidence type="ECO:0000256" key="16">
    <source>
        <dbReference type="ARBA" id="ARBA00071072"/>
    </source>
</evidence>
<dbReference type="GO" id="GO:0012505">
    <property type="term" value="C:endomembrane system"/>
    <property type="evidence" value="ECO:0007669"/>
    <property type="project" value="UniProtKB-SubCell"/>
</dbReference>
<feature type="transmembrane region" description="Helical" evidence="21">
    <location>
        <begin position="440"/>
        <end position="461"/>
    </location>
</feature>
<dbReference type="PANTHER" id="PTHR22763">
    <property type="entry name" value="RING ZINC FINGER PROTEIN"/>
    <property type="match status" value="1"/>
</dbReference>
<dbReference type="Gene3D" id="3.30.40.10">
    <property type="entry name" value="Zinc/RING finger domain, C3HC4 (zinc finger)"/>
    <property type="match status" value="1"/>
</dbReference>
<dbReference type="GO" id="GO:0008270">
    <property type="term" value="F:zinc ion binding"/>
    <property type="evidence" value="ECO:0007669"/>
    <property type="project" value="UniProtKB-KW"/>
</dbReference>
<dbReference type="FunFam" id="3.30.40.10:FF:000626">
    <property type="entry name" value="Transmembrane ubiquitin ligase 1"/>
    <property type="match status" value="1"/>
</dbReference>
<feature type="transmembrane region" description="Helical" evidence="21">
    <location>
        <begin position="473"/>
        <end position="490"/>
    </location>
</feature>
<evidence type="ECO:0000256" key="6">
    <source>
        <dbReference type="ARBA" id="ARBA00022692"/>
    </source>
</evidence>
<comment type="pathway">
    <text evidence="3">Protein modification; protein ubiquitination.</text>
</comment>
<evidence type="ECO:0000256" key="7">
    <source>
        <dbReference type="ARBA" id="ARBA00022723"/>
    </source>
</evidence>
<feature type="transmembrane region" description="Helical" evidence="21">
    <location>
        <begin position="601"/>
        <end position="623"/>
    </location>
</feature>
<evidence type="ECO:0000256" key="18">
    <source>
        <dbReference type="ARBA" id="ARBA00082128"/>
    </source>
</evidence>
<keyword evidence="12 21" id="KW-1133">Transmembrane helix</keyword>
<evidence type="ECO:0000256" key="10">
    <source>
        <dbReference type="ARBA" id="ARBA00022786"/>
    </source>
</evidence>
<keyword evidence="9 19" id="KW-0863">Zinc-finger</keyword>
<reference evidence="23" key="1">
    <citation type="submission" date="2022-07" db="EMBL/GenBank/DDBJ databases">
        <title>Draft genome sequence of Zalerion maritima ATCC 34329, a (micro)plastics degrading marine fungus.</title>
        <authorList>
            <person name="Paco A."/>
            <person name="Goncalves M.F.M."/>
            <person name="Rocha-Santos T.A.P."/>
            <person name="Alves A."/>
        </authorList>
    </citation>
    <scope>NUCLEOTIDE SEQUENCE</scope>
    <source>
        <strain evidence="23">ATCC 34329</strain>
    </source>
</reference>
<comment type="subcellular location">
    <subcellularLocation>
        <location evidence="2">Endomembrane system</location>
        <topology evidence="2">Multi-pass membrane protein</topology>
    </subcellularLocation>
</comment>
<keyword evidence="11" id="KW-0862">Zinc</keyword>